<protein>
    <submittedName>
        <fullName evidence="2">Uncharacterized protein</fullName>
    </submittedName>
</protein>
<feature type="compositionally biased region" description="Basic and acidic residues" evidence="1">
    <location>
        <begin position="57"/>
        <end position="74"/>
    </location>
</feature>
<evidence type="ECO:0000313" key="2">
    <source>
        <dbReference type="EMBL" id="SJM90322.1"/>
    </source>
</evidence>
<organism evidence="2 3">
    <name type="scientific">Crenothrix polyspora</name>
    <dbReference type="NCBI Taxonomy" id="360316"/>
    <lineage>
        <taxon>Bacteria</taxon>
        <taxon>Pseudomonadati</taxon>
        <taxon>Pseudomonadota</taxon>
        <taxon>Gammaproteobacteria</taxon>
        <taxon>Methylococcales</taxon>
        <taxon>Crenotrichaceae</taxon>
        <taxon>Crenothrix</taxon>
    </lineage>
</organism>
<gene>
    <name evidence="2" type="ORF">CRENPOLYSF2_160002</name>
</gene>
<reference evidence="3" key="1">
    <citation type="submission" date="2017-02" db="EMBL/GenBank/DDBJ databases">
        <authorList>
            <person name="Daims H."/>
        </authorList>
    </citation>
    <scope>NUCLEOTIDE SEQUENCE [LARGE SCALE GENOMIC DNA]</scope>
</reference>
<name>A0A1R4H250_9GAMM</name>
<sequence length="127" mass="14493">MKKPDKKQAIPLEQIIEDSDRFREQLTYIIANPNEYPPHFAESMMKALTRNAAANTGKKEKARQSAKTLHKDSNADKSHVVEWYKINGHKYANKNLAATAIHEGKHVNSAWQTIRNHLKGALMECIK</sequence>
<dbReference type="EMBL" id="FUKJ01000068">
    <property type="protein sequence ID" value="SJM90322.1"/>
    <property type="molecule type" value="Genomic_DNA"/>
</dbReference>
<keyword evidence="3" id="KW-1185">Reference proteome</keyword>
<accession>A0A1R4H250</accession>
<evidence type="ECO:0000313" key="3">
    <source>
        <dbReference type="Proteomes" id="UP000195442"/>
    </source>
</evidence>
<feature type="region of interest" description="Disordered" evidence="1">
    <location>
        <begin position="53"/>
        <end position="74"/>
    </location>
</feature>
<proteinExistence type="predicted"/>
<dbReference type="AlphaFoldDB" id="A0A1R4H250"/>
<dbReference type="Proteomes" id="UP000195442">
    <property type="component" value="Unassembled WGS sequence"/>
</dbReference>
<evidence type="ECO:0000256" key="1">
    <source>
        <dbReference type="SAM" id="MobiDB-lite"/>
    </source>
</evidence>
<dbReference type="RefSeq" id="WP_087146046.1">
    <property type="nucleotide sequence ID" value="NZ_FUKJ01000068.1"/>
</dbReference>